<accession>D1PHD0</accession>
<dbReference type="GO" id="GO:0004519">
    <property type="term" value="F:endonuclease activity"/>
    <property type="evidence" value="ECO:0007669"/>
    <property type="project" value="UniProtKB-KW"/>
</dbReference>
<dbReference type="GO" id="GO:0016787">
    <property type="term" value="F:hydrolase activity"/>
    <property type="evidence" value="ECO:0007669"/>
    <property type="project" value="UniProtKB-KW"/>
</dbReference>
<dbReference type="PaxDb" id="537011-PREVCOP_06650"/>
<dbReference type="Pfam" id="PF07927">
    <property type="entry name" value="HicA_toxin"/>
    <property type="match status" value="1"/>
</dbReference>
<evidence type="ECO:0000256" key="4">
    <source>
        <dbReference type="ARBA" id="ARBA00022759"/>
    </source>
</evidence>
<evidence type="ECO:0000256" key="2">
    <source>
        <dbReference type="ARBA" id="ARBA00022649"/>
    </source>
</evidence>
<gene>
    <name evidence="8" type="ORF">PREVCOP_06650</name>
</gene>
<evidence type="ECO:0000256" key="3">
    <source>
        <dbReference type="ARBA" id="ARBA00022722"/>
    </source>
</evidence>
<dbReference type="Proteomes" id="UP000004477">
    <property type="component" value="Unassembled WGS sequence"/>
</dbReference>
<evidence type="ECO:0000256" key="1">
    <source>
        <dbReference type="ARBA" id="ARBA00006620"/>
    </source>
</evidence>
<evidence type="ECO:0000256" key="7">
    <source>
        <dbReference type="ARBA" id="ARBA00023016"/>
    </source>
</evidence>
<keyword evidence="2" id="KW-1277">Toxin-antitoxin system</keyword>
<dbReference type="InterPro" id="IPR012933">
    <property type="entry name" value="HicA_mRNA_interferase"/>
</dbReference>
<evidence type="ECO:0000256" key="6">
    <source>
        <dbReference type="ARBA" id="ARBA00022884"/>
    </source>
</evidence>
<keyword evidence="3" id="KW-0540">Nuclease</keyword>
<keyword evidence="9" id="KW-1185">Reference proteome</keyword>
<comment type="similarity">
    <text evidence="1">Belongs to the HicA mRNA interferase family.</text>
</comment>
<dbReference type="Gene3D" id="3.30.920.30">
    <property type="entry name" value="Hypothetical protein"/>
    <property type="match status" value="1"/>
</dbReference>
<reference evidence="8" key="1">
    <citation type="submission" date="2009-11" db="EMBL/GenBank/DDBJ databases">
        <authorList>
            <person name="Weinstock G."/>
            <person name="Sodergren E."/>
            <person name="Clifton S."/>
            <person name="Fulton L."/>
            <person name="Fulton B."/>
            <person name="Courtney L."/>
            <person name="Fronick C."/>
            <person name="Harrison M."/>
            <person name="Strong C."/>
            <person name="Farmer C."/>
            <person name="Delahaunty K."/>
            <person name="Markovic C."/>
            <person name="Hall O."/>
            <person name="Minx P."/>
            <person name="Tomlinson C."/>
            <person name="Mitreva M."/>
            <person name="Nelson J."/>
            <person name="Hou S."/>
            <person name="Wollam A."/>
            <person name="Pepin K.H."/>
            <person name="Johnson M."/>
            <person name="Bhonagiri V."/>
            <person name="Nash W.E."/>
            <person name="Warren W."/>
            <person name="Chinwalla A."/>
            <person name="Mardis E.R."/>
            <person name="Wilson R.K."/>
        </authorList>
    </citation>
    <scope>NUCLEOTIDE SEQUENCE [LARGE SCALE GENOMIC DNA]</scope>
    <source>
        <strain evidence="8">DSM 18205</strain>
    </source>
</reference>
<dbReference type="HOGENOM" id="CLU_164851_7_3_10"/>
<protein>
    <submittedName>
        <fullName evidence="8">YcfA-like protein</fullName>
    </submittedName>
</protein>
<dbReference type="AlphaFoldDB" id="D1PHD0"/>
<dbReference type="SUPFAM" id="SSF54786">
    <property type="entry name" value="YcfA/nrd intein domain"/>
    <property type="match status" value="1"/>
</dbReference>
<evidence type="ECO:0000256" key="5">
    <source>
        <dbReference type="ARBA" id="ARBA00022801"/>
    </source>
</evidence>
<dbReference type="GO" id="GO:0003729">
    <property type="term" value="F:mRNA binding"/>
    <property type="evidence" value="ECO:0007669"/>
    <property type="project" value="InterPro"/>
</dbReference>
<dbReference type="InterPro" id="IPR038570">
    <property type="entry name" value="HicA_sf"/>
</dbReference>
<sequence length="85" mass="9584">MAVNNFIVTFASSNEDKVFFKRTKIMKYSELYRKLKKAGCFLLRHGGRHDIWSNPANGKSAVVPRHGTGEVPQGTLKSIYQELGL</sequence>
<keyword evidence="4" id="KW-0255">Endonuclease</keyword>
<name>D1PHD0_9BACT</name>
<organism evidence="8 9">
    <name type="scientific">Segatella copri DSM 18205</name>
    <dbReference type="NCBI Taxonomy" id="537011"/>
    <lineage>
        <taxon>Bacteria</taxon>
        <taxon>Pseudomonadati</taxon>
        <taxon>Bacteroidota</taxon>
        <taxon>Bacteroidia</taxon>
        <taxon>Bacteroidales</taxon>
        <taxon>Prevotellaceae</taxon>
        <taxon>Segatella</taxon>
    </lineage>
</organism>
<proteinExistence type="inferred from homology"/>
<keyword evidence="5" id="KW-0378">Hydrolase</keyword>
<keyword evidence="7" id="KW-0346">Stress response</keyword>
<dbReference type="STRING" id="537011.PREVCOP_06650"/>
<evidence type="ECO:0000313" key="9">
    <source>
        <dbReference type="Proteomes" id="UP000004477"/>
    </source>
</evidence>
<dbReference type="EMBL" id="ACBX02000051">
    <property type="protein sequence ID" value="EFB33893.1"/>
    <property type="molecule type" value="Genomic_DNA"/>
</dbReference>
<evidence type="ECO:0000313" key="8">
    <source>
        <dbReference type="EMBL" id="EFB33893.1"/>
    </source>
</evidence>
<comment type="caution">
    <text evidence="8">The sequence shown here is derived from an EMBL/GenBank/DDBJ whole genome shotgun (WGS) entry which is preliminary data.</text>
</comment>
<keyword evidence="6" id="KW-0694">RNA-binding</keyword>